<evidence type="ECO:0000313" key="1">
    <source>
        <dbReference type="EMBL" id="MCX2982228.1"/>
    </source>
</evidence>
<organism evidence="1 2">
    <name type="scientific">Candidatus Litorirhabdus singularis</name>
    <dbReference type="NCBI Taxonomy" id="2518993"/>
    <lineage>
        <taxon>Bacteria</taxon>
        <taxon>Pseudomonadati</taxon>
        <taxon>Pseudomonadota</taxon>
        <taxon>Gammaproteobacteria</taxon>
        <taxon>Cellvibrionales</taxon>
        <taxon>Halieaceae</taxon>
        <taxon>Candidatus Litorirhabdus</taxon>
    </lineage>
</organism>
<sequence>MQYLSLEEGRSADGLRLVLVAGVPGAWGECVKAIYHVKSLEYKPVAQLMGQENAELLAWSGQNSAPVAAFNDERIRISWEAMLWQAEQLQPEPRLIPEDASQRVAMFGLLREFAGECGFAWDRRLQSIAASGGPEASPVLALLAAKYGYSEAEVEASYVRVGQLLELCSDLLEQQQARGSRYFIGDSLTALDLYAAVMLAIMINPLPEAELPMPGSMRAGFSQHHPSHDKARDIVWEHRRYIFDTWLKLPLEF</sequence>
<dbReference type="RefSeq" id="WP_279246253.1">
    <property type="nucleotide sequence ID" value="NZ_SHNN01000003.1"/>
</dbReference>
<name>A0ABT3TIT3_9GAMM</name>
<dbReference type="Proteomes" id="UP001143362">
    <property type="component" value="Unassembled WGS sequence"/>
</dbReference>
<dbReference type="EMBL" id="SHNN01000003">
    <property type="protein sequence ID" value="MCX2982228.1"/>
    <property type="molecule type" value="Genomic_DNA"/>
</dbReference>
<reference evidence="1" key="1">
    <citation type="submission" date="2019-02" db="EMBL/GenBank/DDBJ databases">
        <authorList>
            <person name="Li S.-H."/>
        </authorList>
    </citation>
    <scope>NUCLEOTIDE SEQUENCE</scope>
    <source>
        <strain evidence="1">IMCC14734</strain>
    </source>
</reference>
<evidence type="ECO:0000313" key="2">
    <source>
        <dbReference type="Proteomes" id="UP001143362"/>
    </source>
</evidence>
<comment type="caution">
    <text evidence="1">The sequence shown here is derived from an EMBL/GenBank/DDBJ whole genome shotgun (WGS) entry which is preliminary data.</text>
</comment>
<accession>A0ABT3TIT3</accession>
<gene>
    <name evidence="1" type="ORF">EYC98_15305</name>
</gene>
<keyword evidence="2" id="KW-1185">Reference proteome</keyword>
<dbReference type="InterPro" id="IPR036282">
    <property type="entry name" value="Glutathione-S-Trfase_C_sf"/>
</dbReference>
<dbReference type="Gene3D" id="1.20.1050.10">
    <property type="match status" value="1"/>
</dbReference>
<proteinExistence type="predicted"/>
<dbReference type="Gene3D" id="3.40.30.10">
    <property type="entry name" value="Glutaredoxin"/>
    <property type="match status" value="1"/>
</dbReference>
<protein>
    <recommendedName>
        <fullName evidence="3">Glutathione S-transferase family protein</fullName>
    </recommendedName>
</protein>
<dbReference type="SUPFAM" id="SSF47616">
    <property type="entry name" value="GST C-terminal domain-like"/>
    <property type="match status" value="1"/>
</dbReference>
<evidence type="ECO:0008006" key="3">
    <source>
        <dbReference type="Google" id="ProtNLM"/>
    </source>
</evidence>